<reference evidence="1" key="1">
    <citation type="submission" date="2014-03" db="EMBL/GenBank/DDBJ databases">
        <authorList>
            <person name="Zhang G."/>
            <person name="Zhu L."/>
            <person name="Fang P."/>
        </authorList>
    </citation>
    <scope>NUCLEOTIDE SEQUENCE</scope>
    <source>
        <strain evidence="1">NS1</strain>
        <plasmid evidence="1">pNSL1</plasmid>
    </source>
</reference>
<keyword evidence="1" id="KW-0614">Plasmid</keyword>
<name>A0A097SQK1_9NOCA</name>
<sequence>MGWGNCGGLSSGRSNQRVSVERQRYIWRMPDNAEIRRNACLSSGGENRTTHARVPCRIRSAGHFRISCRGRNVREMKRARRGALVGEYRRPSMPLDVVAIQSAISAAVVPASWGYTAERTSSGDLQVRNRPRSLAECVLSVYRSDTGGTALHRARPMSCRRARSRFGQSVSADQHSLLRASTADTA</sequence>
<evidence type="ECO:0000313" key="1">
    <source>
        <dbReference type="EMBL" id="AIU93790.1"/>
    </source>
</evidence>
<proteinExistence type="predicted"/>
<dbReference type="AlphaFoldDB" id="A0A097SQK1"/>
<dbReference type="EMBL" id="KJ605395">
    <property type="protein sequence ID" value="AIU93790.1"/>
    <property type="molecule type" value="Genomic_DNA"/>
</dbReference>
<organism evidence="1">
    <name type="scientific">Rhodococcus sp. NS1</name>
    <dbReference type="NCBI Taxonomy" id="402236"/>
    <lineage>
        <taxon>Bacteria</taxon>
        <taxon>Bacillati</taxon>
        <taxon>Actinomycetota</taxon>
        <taxon>Actinomycetes</taxon>
        <taxon>Mycobacteriales</taxon>
        <taxon>Nocardiaceae</taxon>
        <taxon>Rhodococcus</taxon>
    </lineage>
</organism>
<gene>
    <name evidence="1" type="ORF">LRS1606.356</name>
</gene>
<protein>
    <submittedName>
        <fullName evidence="1">Uncharacterized protein</fullName>
    </submittedName>
</protein>
<accession>A0A097SQK1</accession>
<geneLocation type="plasmid" evidence="1">
    <name>pNSL1</name>
</geneLocation>